<accession>A0A4R5NTE7</accession>
<feature type="region of interest" description="Disordered" evidence="1">
    <location>
        <begin position="27"/>
        <end position="48"/>
    </location>
</feature>
<protein>
    <submittedName>
        <fullName evidence="2">Uncharacterized protein</fullName>
    </submittedName>
</protein>
<proteinExistence type="predicted"/>
<evidence type="ECO:0000313" key="2">
    <source>
        <dbReference type="EMBL" id="TDG80145.1"/>
    </source>
</evidence>
<reference evidence="2 3" key="1">
    <citation type="journal article" date="2019" name="Appl. Microbiol. Biotechnol.">
        <title>Uncovering carbohydrate metabolism through a genotype-phenotype association study of 56 lactic acid bacteria genomes.</title>
        <authorList>
            <person name="Buron-Moles G."/>
            <person name="Chailyan A."/>
            <person name="Dolejs I."/>
            <person name="Forster J."/>
            <person name="Miks M.H."/>
        </authorList>
    </citation>
    <scope>NUCLEOTIDE SEQUENCE [LARGE SCALE GENOMIC DNA]</scope>
    <source>
        <strain evidence="2 3">ATCC 4005</strain>
    </source>
</reference>
<gene>
    <name evidence="2" type="ORF">C5L32_001745</name>
</gene>
<organism evidence="2 3">
    <name type="scientific">Lentilactobacillus buchneri DSM 20057</name>
    <dbReference type="NCBI Taxonomy" id="1423728"/>
    <lineage>
        <taxon>Bacteria</taxon>
        <taxon>Bacillati</taxon>
        <taxon>Bacillota</taxon>
        <taxon>Bacilli</taxon>
        <taxon>Lactobacillales</taxon>
        <taxon>Lactobacillaceae</taxon>
        <taxon>Lentilactobacillus</taxon>
    </lineage>
</organism>
<comment type="caution">
    <text evidence="2">The sequence shown here is derived from an EMBL/GenBank/DDBJ whole genome shotgun (WGS) entry which is preliminary data.</text>
</comment>
<dbReference type="AlphaFoldDB" id="A0A4R5NTE7"/>
<evidence type="ECO:0000256" key="1">
    <source>
        <dbReference type="SAM" id="MobiDB-lite"/>
    </source>
</evidence>
<evidence type="ECO:0000313" key="3">
    <source>
        <dbReference type="Proteomes" id="UP000295181"/>
    </source>
</evidence>
<sequence length="48" mass="5327">MFMSSSREFAAAIFCWGKIVISKVTLPGSRPNLSKQLNSPPIKKETET</sequence>
<dbReference type="EMBL" id="PUFP01000019">
    <property type="protein sequence ID" value="TDG80145.1"/>
    <property type="molecule type" value="Genomic_DNA"/>
</dbReference>
<name>A0A4R5NTE7_LENBU</name>
<dbReference type="Proteomes" id="UP000295181">
    <property type="component" value="Unassembled WGS sequence"/>
</dbReference>